<keyword evidence="9 10" id="KW-0739">Sodium transport</keyword>
<comment type="caution">
    <text evidence="12">The sequence shown here is derived from an EMBL/GenBank/DDBJ whole genome shotgun (WGS) entry which is preliminary data.</text>
</comment>
<evidence type="ECO:0000256" key="6">
    <source>
        <dbReference type="ARBA" id="ARBA00023053"/>
    </source>
</evidence>
<evidence type="ECO:0000256" key="8">
    <source>
        <dbReference type="ARBA" id="ARBA00023136"/>
    </source>
</evidence>
<comment type="function">
    <text evidence="10">Na(+)/H(+) antiporter that extrudes sodium in exchange for external protons.</text>
</comment>
<evidence type="ECO:0000313" key="13">
    <source>
        <dbReference type="Proteomes" id="UP000050920"/>
    </source>
</evidence>
<feature type="domain" description="Cation/H+ exchanger transmembrane" evidence="11">
    <location>
        <begin position="11"/>
        <end position="407"/>
    </location>
</feature>
<keyword evidence="5 10" id="KW-1133">Transmembrane helix</keyword>
<evidence type="ECO:0000256" key="9">
    <source>
        <dbReference type="ARBA" id="ARBA00023201"/>
    </source>
</evidence>
<evidence type="ECO:0000256" key="3">
    <source>
        <dbReference type="ARBA" id="ARBA00022475"/>
    </source>
</evidence>
<dbReference type="Gene3D" id="6.10.140.1330">
    <property type="match status" value="1"/>
</dbReference>
<keyword evidence="6 10" id="KW-0915">Sodium</keyword>
<keyword evidence="13" id="KW-1185">Reference proteome</keyword>
<feature type="transmembrane region" description="Helical" evidence="10">
    <location>
        <begin position="153"/>
        <end position="171"/>
    </location>
</feature>
<feature type="transmembrane region" description="Helical" evidence="10">
    <location>
        <begin position="228"/>
        <end position="251"/>
    </location>
</feature>
<keyword evidence="2 10" id="KW-0813">Transport</keyword>
<evidence type="ECO:0000256" key="2">
    <source>
        <dbReference type="ARBA" id="ARBA00022448"/>
    </source>
</evidence>
<dbReference type="GO" id="GO:0015385">
    <property type="term" value="F:sodium:proton antiporter activity"/>
    <property type="evidence" value="ECO:0007669"/>
    <property type="project" value="InterPro"/>
</dbReference>
<comment type="subcellular location">
    <subcellularLocation>
        <location evidence="1 10">Cell membrane</location>
        <topology evidence="1 10">Multi-pass membrane protein</topology>
    </subcellularLocation>
</comment>
<feature type="transmembrane region" description="Helical" evidence="10">
    <location>
        <begin position="384"/>
        <end position="407"/>
    </location>
</feature>
<comment type="similarity">
    <text evidence="10">Belongs to the monovalent cation:proton antiporter 1 (CPA1) transporter (TC 2.A.36) family.</text>
</comment>
<feature type="transmembrane region" description="Helical" evidence="10">
    <location>
        <begin position="272"/>
        <end position="297"/>
    </location>
</feature>
<dbReference type="GO" id="GO:0005886">
    <property type="term" value="C:plasma membrane"/>
    <property type="evidence" value="ECO:0007669"/>
    <property type="project" value="UniProtKB-SubCell"/>
</dbReference>
<dbReference type="EMBL" id="AYGX02000164">
    <property type="protein sequence ID" value="KRO24106.1"/>
    <property type="molecule type" value="Genomic_DNA"/>
</dbReference>
<feature type="transmembrane region" description="Helical" evidence="10">
    <location>
        <begin position="51"/>
        <end position="67"/>
    </location>
</feature>
<evidence type="ECO:0000256" key="5">
    <source>
        <dbReference type="ARBA" id="ARBA00022989"/>
    </source>
</evidence>
<dbReference type="GO" id="GO:0051453">
    <property type="term" value="P:regulation of intracellular pH"/>
    <property type="evidence" value="ECO:0007669"/>
    <property type="project" value="TreeGrafter"/>
</dbReference>
<keyword evidence="7 10" id="KW-0406">Ion transport</keyword>
<evidence type="ECO:0000256" key="1">
    <source>
        <dbReference type="ARBA" id="ARBA00004651"/>
    </source>
</evidence>
<evidence type="ECO:0000256" key="10">
    <source>
        <dbReference type="RuleBase" id="RU366002"/>
    </source>
</evidence>
<dbReference type="NCBIfam" id="TIGR00831">
    <property type="entry name" value="a_cpa1"/>
    <property type="match status" value="1"/>
</dbReference>
<feature type="transmembrane region" description="Helical" evidence="10">
    <location>
        <begin position="183"/>
        <end position="208"/>
    </location>
</feature>
<feature type="transmembrane region" description="Helical" evidence="10">
    <location>
        <begin position="29"/>
        <end position="46"/>
    </location>
</feature>
<name>A0A0R2NM33_9LACO</name>
<feature type="transmembrane region" description="Helical" evidence="10">
    <location>
        <begin position="350"/>
        <end position="369"/>
    </location>
</feature>
<feature type="transmembrane region" description="Helical" evidence="10">
    <location>
        <begin position="309"/>
        <end position="329"/>
    </location>
</feature>
<dbReference type="InterPro" id="IPR018422">
    <property type="entry name" value="Cation/H_exchanger_CPA1"/>
</dbReference>
<dbReference type="PANTHER" id="PTHR10110">
    <property type="entry name" value="SODIUM/HYDROGEN EXCHANGER"/>
    <property type="match status" value="1"/>
</dbReference>
<dbReference type="GO" id="GO:0098719">
    <property type="term" value="P:sodium ion import across plasma membrane"/>
    <property type="evidence" value="ECO:0007669"/>
    <property type="project" value="TreeGrafter"/>
</dbReference>
<dbReference type="Proteomes" id="UP000050920">
    <property type="component" value="Unassembled WGS sequence"/>
</dbReference>
<keyword evidence="10" id="KW-0050">Antiport</keyword>
<dbReference type="Pfam" id="PF00999">
    <property type="entry name" value="Na_H_Exchanger"/>
    <property type="match status" value="1"/>
</dbReference>
<protein>
    <submittedName>
        <fullName evidence="12">NhaP2 protein</fullName>
    </submittedName>
</protein>
<comment type="caution">
    <text evidence="10">Lacks conserved residue(s) required for the propagation of feature annotation.</text>
</comment>
<evidence type="ECO:0000313" key="12">
    <source>
        <dbReference type="EMBL" id="KRO24106.1"/>
    </source>
</evidence>
<keyword evidence="3 10" id="KW-1003">Cell membrane</keyword>
<keyword evidence="8 10" id="KW-0472">Membrane</keyword>
<proteinExistence type="inferred from homology"/>
<evidence type="ECO:0000259" key="11">
    <source>
        <dbReference type="Pfam" id="PF00999"/>
    </source>
</evidence>
<dbReference type="AlphaFoldDB" id="A0A0R2NM33"/>
<organism evidence="12 13">
    <name type="scientific">Lactiplantibacillus fabifermentans DSM 21115</name>
    <dbReference type="NCBI Taxonomy" id="1413187"/>
    <lineage>
        <taxon>Bacteria</taxon>
        <taxon>Bacillati</taxon>
        <taxon>Bacillota</taxon>
        <taxon>Bacilli</taxon>
        <taxon>Lactobacillales</taxon>
        <taxon>Lactobacillaceae</taxon>
        <taxon>Lactiplantibacillus</taxon>
    </lineage>
</organism>
<gene>
    <name evidence="12" type="ORF">DY78_GL001688</name>
</gene>
<dbReference type="InterPro" id="IPR004705">
    <property type="entry name" value="Cation/H_exchanger_CPA1_bac"/>
</dbReference>
<dbReference type="PANTHER" id="PTHR10110:SF86">
    <property type="entry name" value="SODIUM_HYDROGEN EXCHANGER 7"/>
    <property type="match status" value="1"/>
</dbReference>
<accession>A0A0R2NM33</accession>
<evidence type="ECO:0000256" key="7">
    <source>
        <dbReference type="ARBA" id="ARBA00023065"/>
    </source>
</evidence>
<dbReference type="GO" id="GO:0015386">
    <property type="term" value="F:potassium:proton antiporter activity"/>
    <property type="evidence" value="ECO:0007669"/>
    <property type="project" value="TreeGrafter"/>
</dbReference>
<evidence type="ECO:0000256" key="4">
    <source>
        <dbReference type="ARBA" id="ARBA00022692"/>
    </source>
</evidence>
<dbReference type="InterPro" id="IPR006153">
    <property type="entry name" value="Cation/H_exchanger_TM"/>
</dbReference>
<feature type="transmembrane region" description="Helical" evidence="10">
    <location>
        <begin position="87"/>
        <end position="107"/>
    </location>
</feature>
<dbReference type="RefSeq" id="WP_024624787.1">
    <property type="nucleotide sequence ID" value="NZ_AYGX02000164.1"/>
</dbReference>
<keyword evidence="4 10" id="KW-0812">Transmembrane</keyword>
<sequence>MQTVFLVLLLIAAVVAANAVYARFNQVPVAFLQIAAGLVLSLIPLYQDFELEPEIFLFVIISVLMFNDGQNTSIRRLTRQLGTTMSLAVVLAIITILIVGTVTHLLVPQFSLALALALGAIITPTDAVAVSSITTKVAVPSKVMESLENESLFNDASGIVAFNLAIAALVTGKFSVMNGIGNFLYVFVGGILVGLFVGYIIVSIRIMLINMRVDTPSVIVPYTLLTPFVVYFLAEGLGVSGILAVVATGLIHGMQQDRLRLTTSRLQIVMSTTWSIVASILNGIVFVLLGVSLPSVISHLAQRDTGSVGILIALGIGLYVIMTVVRFLWLRFDFAKIRAHSRHEHNLNSLVAALSGVHGTITLAMAFSLPLKLGSHAFTYRNDIIFVAAVVILTSLLVPTIVLPLLLPKQQDKVTESDLAAAKSDMVTDAIHMIWARYGDTPNASQVIQILEGQRTLDQRPKRSEMTALFNEAYEIEQTTITQLAQAGEITNDDADRYMHFAAQTRLQNQQTFGQRLVLYFKFVVISRFSLSKHARARRRAAHQFQRGNRDLSRDQLRRRKQQMWQQMQKLEAKPYTAVVNFLNDQYATHDQATVGLVRRAYDERHRRMSGQRDFQDVQNELLIEAFQMEYNFIQAHIADQTFNRELGNQLYEQISTDQLVYLQSVNDD</sequence>
<reference evidence="12 13" key="1">
    <citation type="journal article" date="2015" name="Genome Announc.">
        <title>Expanding the biotechnology potential of lactobacilli through comparative genomics of 213 strains and associated genera.</title>
        <authorList>
            <person name="Sun Z."/>
            <person name="Harris H.M."/>
            <person name="McCann A."/>
            <person name="Guo C."/>
            <person name="Argimon S."/>
            <person name="Zhang W."/>
            <person name="Yang X."/>
            <person name="Jeffery I.B."/>
            <person name="Cooney J.C."/>
            <person name="Kagawa T.F."/>
            <person name="Liu W."/>
            <person name="Song Y."/>
            <person name="Salvetti E."/>
            <person name="Wrobel A."/>
            <person name="Rasinkangas P."/>
            <person name="Parkhill J."/>
            <person name="Rea M.C."/>
            <person name="O'Sullivan O."/>
            <person name="Ritari J."/>
            <person name="Douillard F.P."/>
            <person name="Paul Ross R."/>
            <person name="Yang R."/>
            <person name="Briner A.E."/>
            <person name="Felis G.E."/>
            <person name="de Vos W.M."/>
            <person name="Barrangou R."/>
            <person name="Klaenhammer T.R."/>
            <person name="Caufield P.W."/>
            <person name="Cui Y."/>
            <person name="Zhang H."/>
            <person name="O'Toole P.W."/>
        </authorList>
    </citation>
    <scope>NUCLEOTIDE SEQUENCE [LARGE SCALE GENOMIC DNA]</scope>
    <source>
        <strain evidence="12 13">DSM 21115</strain>
    </source>
</reference>